<feature type="region of interest" description="Disordered" evidence="1">
    <location>
        <begin position="255"/>
        <end position="277"/>
    </location>
</feature>
<reference evidence="2 3" key="1">
    <citation type="journal article" date="2010" name="Nature">
        <title>Genome sequencing and analysis of the model grass Brachypodium distachyon.</title>
        <authorList>
            <consortium name="International Brachypodium Initiative"/>
        </authorList>
    </citation>
    <scope>NUCLEOTIDE SEQUENCE [LARGE SCALE GENOMIC DNA]</scope>
    <source>
        <strain evidence="2 3">Bd21</strain>
    </source>
</reference>
<accession>A0A2K2DAC3</accession>
<feature type="region of interest" description="Disordered" evidence="1">
    <location>
        <begin position="1"/>
        <end position="26"/>
    </location>
</feature>
<gene>
    <name evidence="2" type="ORF">BRADI_2g25078v3</name>
</gene>
<sequence>MASREVVFPASGSVPPLPTRPTEASPASILSPGRLCLLCEATRALSRDRCCPEHSRVVAPLSTVQLVVAGLLQIYPIAAAILFPMPVKSLDQQRLDGQVLRAEATRRTTARRWPPEHVYADRTGWAPGGHGPGGAWGWGRALLRSGRGRRGGGRHVHGAHGAGGQALGWHRRVVRFLWCDAREVVGLDAGKIGAVGPPISTLGSRHEVALVRTDGGAGDTDGGRGTDREPKIHVGSKKATLDVTAAVHRRLPATLHGPTRTSSAQFPRGIKASGPNRECHQTLLPRLSPRHGDSSRQRCNWSYRSPPVLLPVPCSRLGSEVAKEITWALGSQCRGRAWVRRCCVGGWSGGAGGVVGGRRRWCARGGRRRG</sequence>
<reference evidence="2" key="2">
    <citation type="submission" date="2017-06" db="EMBL/GenBank/DDBJ databases">
        <title>WGS assembly of Brachypodium distachyon.</title>
        <authorList>
            <consortium name="The International Brachypodium Initiative"/>
            <person name="Lucas S."/>
            <person name="Harmon-Smith M."/>
            <person name="Lail K."/>
            <person name="Tice H."/>
            <person name="Grimwood J."/>
            <person name="Bruce D."/>
            <person name="Barry K."/>
            <person name="Shu S."/>
            <person name="Lindquist E."/>
            <person name="Wang M."/>
            <person name="Pitluck S."/>
            <person name="Vogel J.P."/>
            <person name="Garvin D.F."/>
            <person name="Mockler T.C."/>
            <person name="Schmutz J."/>
            <person name="Rokhsar D."/>
            <person name="Bevan M.W."/>
        </authorList>
    </citation>
    <scope>NUCLEOTIDE SEQUENCE</scope>
    <source>
        <strain evidence="2">Bd21</strain>
    </source>
</reference>
<dbReference type="AlphaFoldDB" id="A0A2K2DAC3"/>
<dbReference type="Gramene" id="PNT71232">
    <property type="protein sequence ID" value="PNT71232"/>
    <property type="gene ID" value="BRADI_2g25078v3"/>
</dbReference>
<proteinExistence type="predicted"/>
<organism evidence="2">
    <name type="scientific">Brachypodium distachyon</name>
    <name type="common">Purple false brome</name>
    <name type="synonym">Trachynia distachya</name>
    <dbReference type="NCBI Taxonomy" id="15368"/>
    <lineage>
        <taxon>Eukaryota</taxon>
        <taxon>Viridiplantae</taxon>
        <taxon>Streptophyta</taxon>
        <taxon>Embryophyta</taxon>
        <taxon>Tracheophyta</taxon>
        <taxon>Spermatophyta</taxon>
        <taxon>Magnoliopsida</taxon>
        <taxon>Liliopsida</taxon>
        <taxon>Poales</taxon>
        <taxon>Poaceae</taxon>
        <taxon>BOP clade</taxon>
        <taxon>Pooideae</taxon>
        <taxon>Stipodae</taxon>
        <taxon>Brachypodieae</taxon>
        <taxon>Brachypodium</taxon>
    </lineage>
</organism>
<dbReference type="InParanoid" id="A0A2K2DAC3"/>
<evidence type="ECO:0000313" key="3">
    <source>
        <dbReference type="EnsemblPlants" id="PNT71232"/>
    </source>
</evidence>
<evidence type="ECO:0000313" key="2">
    <source>
        <dbReference type="EMBL" id="PNT71232.1"/>
    </source>
</evidence>
<name>A0A2K2DAC3_BRADI</name>
<protein>
    <submittedName>
        <fullName evidence="2 3">Uncharacterized protein</fullName>
    </submittedName>
</protein>
<keyword evidence="4" id="KW-1185">Reference proteome</keyword>
<evidence type="ECO:0000256" key="1">
    <source>
        <dbReference type="SAM" id="MobiDB-lite"/>
    </source>
</evidence>
<dbReference type="EMBL" id="CM000881">
    <property type="protein sequence ID" value="PNT71232.1"/>
    <property type="molecule type" value="Genomic_DNA"/>
</dbReference>
<dbReference type="EnsemblPlants" id="PNT71232">
    <property type="protein sequence ID" value="PNT71232"/>
    <property type="gene ID" value="BRADI_2g25078v3"/>
</dbReference>
<reference evidence="3" key="3">
    <citation type="submission" date="2018-08" db="UniProtKB">
        <authorList>
            <consortium name="EnsemblPlants"/>
        </authorList>
    </citation>
    <scope>IDENTIFICATION</scope>
    <source>
        <strain evidence="3">cv. Bd21</strain>
    </source>
</reference>
<dbReference type="Proteomes" id="UP000008810">
    <property type="component" value="Chromosome 2"/>
</dbReference>
<evidence type="ECO:0000313" key="4">
    <source>
        <dbReference type="Proteomes" id="UP000008810"/>
    </source>
</evidence>